<reference evidence="1" key="1">
    <citation type="submission" date="2023-07" db="EMBL/GenBank/DDBJ databases">
        <title>draft genome sequence of fig (Ficus carica).</title>
        <authorList>
            <person name="Takahashi T."/>
            <person name="Nishimura K."/>
        </authorList>
    </citation>
    <scope>NUCLEOTIDE SEQUENCE</scope>
</reference>
<sequence length="124" mass="13609">MGLIAIAATISDNTGDILRLSGRLKTDGPFVVDGIASDSFSMSSFQEFHPISIVTGPKAENLLPPAIIQCPLLPTTSIFEPRLRWQTGSRRASSLPLQILPFEGYHRGAVPERCTRNWKLESTE</sequence>
<evidence type="ECO:0000313" key="1">
    <source>
        <dbReference type="EMBL" id="GMN54986.1"/>
    </source>
</evidence>
<comment type="caution">
    <text evidence="1">The sequence shown here is derived from an EMBL/GenBank/DDBJ whole genome shotgun (WGS) entry which is preliminary data.</text>
</comment>
<dbReference type="AlphaFoldDB" id="A0AA88DFT9"/>
<protein>
    <submittedName>
        <fullName evidence="1">Uncharacterized protein</fullName>
    </submittedName>
</protein>
<gene>
    <name evidence="1" type="ORF">TIFTF001_024106</name>
</gene>
<dbReference type="Proteomes" id="UP001187192">
    <property type="component" value="Unassembled WGS sequence"/>
</dbReference>
<organism evidence="1 2">
    <name type="scientific">Ficus carica</name>
    <name type="common">Common fig</name>
    <dbReference type="NCBI Taxonomy" id="3494"/>
    <lineage>
        <taxon>Eukaryota</taxon>
        <taxon>Viridiplantae</taxon>
        <taxon>Streptophyta</taxon>
        <taxon>Embryophyta</taxon>
        <taxon>Tracheophyta</taxon>
        <taxon>Spermatophyta</taxon>
        <taxon>Magnoliopsida</taxon>
        <taxon>eudicotyledons</taxon>
        <taxon>Gunneridae</taxon>
        <taxon>Pentapetalae</taxon>
        <taxon>rosids</taxon>
        <taxon>fabids</taxon>
        <taxon>Rosales</taxon>
        <taxon>Moraceae</taxon>
        <taxon>Ficeae</taxon>
        <taxon>Ficus</taxon>
    </lineage>
</organism>
<evidence type="ECO:0000313" key="2">
    <source>
        <dbReference type="Proteomes" id="UP001187192"/>
    </source>
</evidence>
<keyword evidence="2" id="KW-1185">Reference proteome</keyword>
<accession>A0AA88DFT9</accession>
<dbReference type="EMBL" id="BTGU01000054">
    <property type="protein sequence ID" value="GMN54986.1"/>
    <property type="molecule type" value="Genomic_DNA"/>
</dbReference>
<name>A0AA88DFT9_FICCA</name>
<proteinExistence type="predicted"/>